<dbReference type="Gene3D" id="3.60.20.40">
    <property type="match status" value="1"/>
</dbReference>
<dbReference type="NCBIfam" id="TIGR00066">
    <property type="entry name" value="g_glut_trans"/>
    <property type="match status" value="1"/>
</dbReference>
<name>A0A381RKJ0_9ZZZZ</name>
<dbReference type="GO" id="GO:0006751">
    <property type="term" value="P:glutathione catabolic process"/>
    <property type="evidence" value="ECO:0007669"/>
    <property type="project" value="InterPro"/>
</dbReference>
<reference evidence="1" key="1">
    <citation type="submission" date="2018-05" db="EMBL/GenBank/DDBJ databases">
        <authorList>
            <person name="Lanie J.A."/>
            <person name="Ng W.-L."/>
            <person name="Kazmierczak K.M."/>
            <person name="Andrzejewski T.M."/>
            <person name="Davidsen T.M."/>
            <person name="Wayne K.J."/>
            <person name="Tettelin H."/>
            <person name="Glass J.I."/>
            <person name="Rusch D."/>
            <person name="Podicherti R."/>
            <person name="Tsui H.-C.T."/>
            <person name="Winkler M.E."/>
        </authorList>
    </citation>
    <scope>NUCLEOTIDE SEQUENCE</scope>
</reference>
<dbReference type="InterPro" id="IPR052896">
    <property type="entry name" value="GGT-like_enzyme"/>
</dbReference>
<dbReference type="PRINTS" id="PR01210">
    <property type="entry name" value="GGTRANSPTASE"/>
</dbReference>
<gene>
    <name evidence="1" type="ORF">METZ01_LOCUS45209</name>
</gene>
<dbReference type="EMBL" id="UINC01002051">
    <property type="protein sequence ID" value="SUZ92355.1"/>
    <property type="molecule type" value="Genomic_DNA"/>
</dbReference>
<evidence type="ECO:0008006" key="2">
    <source>
        <dbReference type="Google" id="ProtNLM"/>
    </source>
</evidence>
<dbReference type="InterPro" id="IPR043138">
    <property type="entry name" value="GGT_lsub"/>
</dbReference>
<accession>A0A381RKJ0</accession>
<dbReference type="Pfam" id="PF01019">
    <property type="entry name" value="G_glu_transpept"/>
    <property type="match status" value="1"/>
</dbReference>
<dbReference type="InterPro" id="IPR029055">
    <property type="entry name" value="Ntn_hydrolases_N"/>
</dbReference>
<proteinExistence type="predicted"/>
<dbReference type="InterPro" id="IPR043137">
    <property type="entry name" value="GGT_ssub_C"/>
</dbReference>
<dbReference type="Gene3D" id="1.10.246.130">
    <property type="match status" value="1"/>
</dbReference>
<dbReference type="InterPro" id="IPR000101">
    <property type="entry name" value="GGT_peptidase"/>
</dbReference>
<dbReference type="PANTHER" id="PTHR43881:SF1">
    <property type="entry name" value="GAMMA-GLUTAMYLTRANSPEPTIDASE (AFU_ORTHOLOGUE AFUA_4G13580)"/>
    <property type="match status" value="1"/>
</dbReference>
<evidence type="ECO:0000313" key="1">
    <source>
        <dbReference type="EMBL" id="SUZ92355.1"/>
    </source>
</evidence>
<protein>
    <recommendedName>
        <fullName evidence="2">Gamma-glutamyltransferase</fullName>
    </recommendedName>
</protein>
<dbReference type="AlphaFoldDB" id="A0A381RKJ0"/>
<sequence length="499" mass="54652">MKKVIFIGLILMANTHKSFSYDRVTGYLSTSRSEIIATNGMAATSHPLATQVALDILKAGGTAVDAAIAANAVLGLMEPTGCGIGGDLFAIIWDSEKGTLEGLNASGRSPKALTLEYLKDQQLTEIPYLGPLSVTVPGAVDGWFKMHHRYGKLTMSELLAPAISYAINGFPVSEVIAWLWSENAQSRAKYDGFRSIFMPNGKVPEKGQIFKNPSLAKSYKKIAEGGRDSFYKGEIAKKIDAYMKEQGGFLRYEDLFSHTSEWVEPVSTNYRGYEVFELPPNTQGVAALQLLNILEGFDLSQMSFASTEYIHTFVEAKKIVYEDLAKYYADTDFSSVPISTLISKEYAKKRRNLINPNKAAKIYPPGDIALENGDTIYLTVADKSGNIVSLIQSNYGDMGSGMTPDDLGFSLQNRGVLFSLDEKHANVFEPGKRPFHTIIPAFVKKDGKPWLSFGVMGGSMQPQGHAQILVNMIDFGMNLQEAGDAARIRHTGSSQPTDQ</sequence>
<dbReference type="SUPFAM" id="SSF56235">
    <property type="entry name" value="N-terminal nucleophile aminohydrolases (Ntn hydrolases)"/>
    <property type="match status" value="1"/>
</dbReference>
<organism evidence="1">
    <name type="scientific">marine metagenome</name>
    <dbReference type="NCBI Taxonomy" id="408172"/>
    <lineage>
        <taxon>unclassified sequences</taxon>
        <taxon>metagenomes</taxon>
        <taxon>ecological metagenomes</taxon>
    </lineage>
</organism>
<dbReference type="PANTHER" id="PTHR43881">
    <property type="entry name" value="GAMMA-GLUTAMYLTRANSPEPTIDASE (AFU_ORTHOLOGUE AFUA_4G13580)"/>
    <property type="match status" value="1"/>
</dbReference>
<feature type="non-terminal residue" evidence="1">
    <location>
        <position position="499"/>
    </location>
</feature>
<dbReference type="GO" id="GO:0036374">
    <property type="term" value="F:glutathione hydrolase activity"/>
    <property type="evidence" value="ECO:0007669"/>
    <property type="project" value="InterPro"/>
</dbReference>